<name>A0A8R1E2Q7_CAEJA</name>
<dbReference type="GO" id="GO:0045202">
    <property type="term" value="C:synapse"/>
    <property type="evidence" value="ECO:0007669"/>
    <property type="project" value="EnsemblMetazoa"/>
</dbReference>
<protein>
    <recommendedName>
        <fullName evidence="5">Secreted protein</fullName>
    </recommendedName>
</protein>
<evidence type="ECO:0000313" key="4">
    <source>
        <dbReference type="Proteomes" id="UP000005237"/>
    </source>
</evidence>
<accession>A0A8R1E2Q7</accession>
<dbReference type="AlphaFoldDB" id="A0A8R1E2Q7"/>
<keyword evidence="1 2" id="KW-0732">Signal</keyword>
<evidence type="ECO:0008006" key="5">
    <source>
        <dbReference type="Google" id="ProtNLM"/>
    </source>
</evidence>
<evidence type="ECO:0000313" key="3">
    <source>
        <dbReference type="EnsemblMetazoa" id="CJA19438.1"/>
    </source>
</evidence>
<sequence>MCWLRQLYSPTVIVALFALLILVPTPSEANIRLCGTRLTTTLLAVCRNRLCGGMGPFKRELISSLDDKKNNDRLVEMPFF</sequence>
<organism evidence="3 4">
    <name type="scientific">Caenorhabditis japonica</name>
    <dbReference type="NCBI Taxonomy" id="281687"/>
    <lineage>
        <taxon>Eukaryota</taxon>
        <taxon>Metazoa</taxon>
        <taxon>Ecdysozoa</taxon>
        <taxon>Nematoda</taxon>
        <taxon>Chromadorea</taxon>
        <taxon>Rhabditida</taxon>
        <taxon>Rhabditina</taxon>
        <taxon>Rhabditomorpha</taxon>
        <taxon>Rhabditoidea</taxon>
        <taxon>Rhabditidae</taxon>
        <taxon>Peloderinae</taxon>
        <taxon>Caenorhabditis</taxon>
    </lineage>
</organism>
<feature type="signal peptide" evidence="2">
    <location>
        <begin position="1"/>
        <end position="29"/>
    </location>
</feature>
<keyword evidence="4" id="KW-1185">Reference proteome</keyword>
<dbReference type="Proteomes" id="UP000005237">
    <property type="component" value="Unassembled WGS sequence"/>
</dbReference>
<dbReference type="GO" id="GO:0007611">
    <property type="term" value="P:learning or memory"/>
    <property type="evidence" value="ECO:0007669"/>
    <property type="project" value="EnsemblMetazoa"/>
</dbReference>
<dbReference type="GO" id="GO:0046627">
    <property type="term" value="P:negative regulation of insulin receptor signaling pathway"/>
    <property type="evidence" value="ECO:0007669"/>
    <property type="project" value="EnsemblMetazoa"/>
</dbReference>
<dbReference type="SUPFAM" id="SSF56994">
    <property type="entry name" value="Insulin-like"/>
    <property type="match status" value="1"/>
</dbReference>
<dbReference type="GO" id="GO:0043005">
    <property type="term" value="C:neuron projection"/>
    <property type="evidence" value="ECO:0007669"/>
    <property type="project" value="EnsemblMetazoa"/>
</dbReference>
<evidence type="ECO:0000256" key="2">
    <source>
        <dbReference type="SAM" id="SignalP"/>
    </source>
</evidence>
<dbReference type="InterPro" id="IPR036438">
    <property type="entry name" value="Insulin-like_sf"/>
</dbReference>
<dbReference type="EnsemblMetazoa" id="CJA19438.1">
    <property type="protein sequence ID" value="CJA19438.1"/>
    <property type="gene ID" value="WBGene00138643"/>
</dbReference>
<dbReference type="GO" id="GO:0050920">
    <property type="term" value="P:regulation of chemotaxis"/>
    <property type="evidence" value="ECO:0007669"/>
    <property type="project" value="EnsemblMetazoa"/>
</dbReference>
<proteinExistence type="predicted"/>
<dbReference type="GO" id="GO:0043025">
    <property type="term" value="C:neuronal cell body"/>
    <property type="evidence" value="ECO:0007669"/>
    <property type="project" value="EnsemblMetazoa"/>
</dbReference>
<reference evidence="3" key="2">
    <citation type="submission" date="2022-06" db="UniProtKB">
        <authorList>
            <consortium name="EnsemblMetazoa"/>
        </authorList>
    </citation>
    <scope>IDENTIFICATION</scope>
    <source>
        <strain evidence="3">DF5081</strain>
    </source>
</reference>
<dbReference type="GO" id="GO:1905909">
    <property type="term" value="P:regulation of dauer entry"/>
    <property type="evidence" value="ECO:0007669"/>
    <property type="project" value="EnsemblMetazoa"/>
</dbReference>
<dbReference type="GO" id="GO:0031410">
    <property type="term" value="C:cytoplasmic vesicle"/>
    <property type="evidence" value="ECO:0007669"/>
    <property type="project" value="EnsemblMetazoa"/>
</dbReference>
<feature type="chain" id="PRO_5035747030" description="Secreted protein" evidence="2">
    <location>
        <begin position="30"/>
        <end position="80"/>
    </location>
</feature>
<evidence type="ECO:0000256" key="1">
    <source>
        <dbReference type="ARBA" id="ARBA00022729"/>
    </source>
</evidence>
<reference evidence="4" key="1">
    <citation type="submission" date="2010-08" db="EMBL/GenBank/DDBJ databases">
        <authorList>
            <consortium name="Caenorhabditis japonica Sequencing Consortium"/>
            <person name="Wilson R.K."/>
        </authorList>
    </citation>
    <scope>NUCLEOTIDE SEQUENCE [LARGE SCALE GENOMIC DNA]</scope>
    <source>
        <strain evidence="4">DF5081</strain>
    </source>
</reference>